<reference evidence="2 3" key="1">
    <citation type="submission" date="2017-08" db="EMBL/GenBank/DDBJ databases">
        <title>Substantial Increase in Enzyme Production by Combined Drug-Resistance Mutations in Paenibacillus agaridevorans.</title>
        <authorList>
            <person name="Tanaka Y."/>
            <person name="Funane K."/>
            <person name="Hosaka T."/>
            <person name="Shiwa Y."/>
            <person name="Fujita N."/>
            <person name="Miyazaki T."/>
            <person name="Yoshikawa H."/>
            <person name="Murakami K."/>
            <person name="Kasahara K."/>
            <person name="Inaoka T."/>
            <person name="Hiraga Y."/>
            <person name="Ochi K."/>
        </authorList>
    </citation>
    <scope>NUCLEOTIDE SEQUENCE [LARGE SCALE GENOMIC DNA]</scope>
    <source>
        <strain evidence="2 3">T-3040</strain>
    </source>
</reference>
<accession>A0A2R5EHX3</accession>
<organism evidence="2 3">
    <name type="scientific">Paenibacillus agaridevorans</name>
    <dbReference type="NCBI Taxonomy" id="171404"/>
    <lineage>
        <taxon>Bacteria</taxon>
        <taxon>Bacillati</taxon>
        <taxon>Bacillota</taxon>
        <taxon>Bacilli</taxon>
        <taxon>Bacillales</taxon>
        <taxon>Paenibacillaceae</taxon>
        <taxon>Paenibacillus</taxon>
    </lineage>
</organism>
<dbReference type="EMBL" id="BDQX01000036">
    <property type="protein sequence ID" value="GBG06107.1"/>
    <property type="molecule type" value="Genomic_DNA"/>
</dbReference>
<evidence type="ECO:0000313" key="3">
    <source>
        <dbReference type="Proteomes" id="UP000245202"/>
    </source>
</evidence>
<sequence>MQQIDLAFHIGAYFIDNIVNGSSLSFDHAKIGRSFRRFRHLQDDLVYAIPLGDAHDDREGAMINVFVIPAAASGNREQHRQTDGNPAKFKGSATHTLRHPSACKEDPGSA</sequence>
<protein>
    <submittedName>
        <fullName evidence="2">Uncharacterized protein</fullName>
    </submittedName>
</protein>
<proteinExistence type="predicted"/>
<gene>
    <name evidence="2" type="ORF">PAT3040_00610</name>
</gene>
<dbReference type="Proteomes" id="UP000245202">
    <property type="component" value="Unassembled WGS sequence"/>
</dbReference>
<feature type="region of interest" description="Disordered" evidence="1">
    <location>
        <begin position="73"/>
        <end position="110"/>
    </location>
</feature>
<keyword evidence="3" id="KW-1185">Reference proteome</keyword>
<evidence type="ECO:0000256" key="1">
    <source>
        <dbReference type="SAM" id="MobiDB-lite"/>
    </source>
</evidence>
<comment type="caution">
    <text evidence="2">The sequence shown here is derived from an EMBL/GenBank/DDBJ whole genome shotgun (WGS) entry which is preliminary data.</text>
</comment>
<name>A0A2R5EHX3_9BACL</name>
<evidence type="ECO:0000313" key="2">
    <source>
        <dbReference type="EMBL" id="GBG06107.1"/>
    </source>
</evidence>
<dbReference type="AlphaFoldDB" id="A0A2R5EHX3"/>